<dbReference type="STRING" id="1330330.IX53_01365"/>
<dbReference type="PANTHER" id="PTHR44379">
    <property type="entry name" value="OXIDOREDUCTASE WITH IRON-SULFUR SUBUNIT"/>
    <property type="match status" value="1"/>
</dbReference>
<dbReference type="Gene3D" id="1.10.150.120">
    <property type="entry name" value="[2Fe-2S]-binding domain"/>
    <property type="match status" value="1"/>
</dbReference>
<name>A0A0G2Z9E0_9BACT</name>
<dbReference type="Gene3D" id="3.10.20.30">
    <property type="match status" value="1"/>
</dbReference>
<organism evidence="7 8">
    <name type="scientific">Kosmotoga pacifica</name>
    <dbReference type="NCBI Taxonomy" id="1330330"/>
    <lineage>
        <taxon>Bacteria</taxon>
        <taxon>Thermotogati</taxon>
        <taxon>Thermotogota</taxon>
        <taxon>Thermotogae</taxon>
        <taxon>Kosmotogales</taxon>
        <taxon>Kosmotogaceae</taxon>
        <taxon>Kosmotoga</taxon>
    </lineage>
</organism>
<dbReference type="RefSeq" id="WP_047753826.1">
    <property type="nucleotide sequence ID" value="NZ_CAJUHA010000022.1"/>
</dbReference>
<sequence length="157" mass="17199">MVVRFLLNGKSVEYDVRPDMRVLDFFRDELGLTGPKEACGEGECGACTIIVDGMNVHSCLMLTAELDGREVWTIEGLEGPNGKLHPIQEAFIEAGAVQCGFCTPGMIMSTKVLLDNNPSPTREEIKKALEGNLCRCTGYYKIIEAVELAAKKVRGDE</sequence>
<dbReference type="PROSITE" id="PS00197">
    <property type="entry name" value="2FE2S_FER_1"/>
    <property type="match status" value="1"/>
</dbReference>
<evidence type="ECO:0000259" key="6">
    <source>
        <dbReference type="PROSITE" id="PS51085"/>
    </source>
</evidence>
<feature type="domain" description="2Fe-2S ferredoxin-type" evidence="6">
    <location>
        <begin position="1"/>
        <end position="77"/>
    </location>
</feature>
<dbReference type="EMBL" id="CP011232">
    <property type="protein sequence ID" value="AKI96691.1"/>
    <property type="molecule type" value="Genomic_DNA"/>
</dbReference>
<dbReference type="FunFam" id="1.10.150.120:FF:000003">
    <property type="entry name" value="Carbon monoxide dehydrogenase, small subunit"/>
    <property type="match status" value="1"/>
</dbReference>
<evidence type="ECO:0000313" key="8">
    <source>
        <dbReference type="Proteomes" id="UP000035159"/>
    </source>
</evidence>
<gene>
    <name evidence="7" type="ORF">IX53_01365</name>
</gene>
<dbReference type="InterPro" id="IPR002888">
    <property type="entry name" value="2Fe-2S-bd"/>
</dbReference>
<dbReference type="InterPro" id="IPR051452">
    <property type="entry name" value="Diverse_Oxidoreductases"/>
</dbReference>
<keyword evidence="5" id="KW-0411">Iron-sulfur</keyword>
<dbReference type="Proteomes" id="UP000035159">
    <property type="component" value="Chromosome"/>
</dbReference>
<keyword evidence="3" id="KW-0560">Oxidoreductase</keyword>
<keyword evidence="8" id="KW-1185">Reference proteome</keyword>
<keyword evidence="4" id="KW-0408">Iron</keyword>
<evidence type="ECO:0000256" key="2">
    <source>
        <dbReference type="ARBA" id="ARBA00022723"/>
    </source>
</evidence>
<dbReference type="GO" id="GO:0051537">
    <property type="term" value="F:2 iron, 2 sulfur cluster binding"/>
    <property type="evidence" value="ECO:0007669"/>
    <property type="project" value="UniProtKB-KW"/>
</dbReference>
<dbReference type="AlphaFoldDB" id="A0A0G2Z9E0"/>
<dbReference type="SUPFAM" id="SSF54292">
    <property type="entry name" value="2Fe-2S ferredoxin-like"/>
    <property type="match status" value="1"/>
</dbReference>
<dbReference type="Pfam" id="PF01799">
    <property type="entry name" value="Fer2_2"/>
    <property type="match status" value="1"/>
</dbReference>
<accession>A0A0G2Z9E0</accession>
<dbReference type="InterPro" id="IPR036884">
    <property type="entry name" value="2Fe-2S-bd_dom_sf"/>
</dbReference>
<protein>
    <submittedName>
        <fullName evidence="7">(2Fe-2S)-binding protein</fullName>
    </submittedName>
</protein>
<dbReference type="KEGG" id="kpf:IX53_01365"/>
<dbReference type="OrthoDB" id="9796880at2"/>
<evidence type="ECO:0000313" key="7">
    <source>
        <dbReference type="EMBL" id="AKI96691.1"/>
    </source>
</evidence>
<reference evidence="7 8" key="1">
    <citation type="submission" date="2015-04" db="EMBL/GenBank/DDBJ databases">
        <title>Complete Genome Sequence of Kosmotoga pacifica SLHLJ1.</title>
        <authorList>
            <person name="Jiang L.J."/>
            <person name="Shao Z.Z."/>
            <person name="Jebbar M."/>
        </authorList>
    </citation>
    <scope>NUCLEOTIDE SEQUENCE [LARGE SCALE GENOMIC DNA]</scope>
    <source>
        <strain evidence="7 8">SLHLJ1</strain>
    </source>
</reference>
<dbReference type="CDD" id="cd00207">
    <property type="entry name" value="fer2"/>
    <property type="match status" value="1"/>
</dbReference>
<dbReference type="GO" id="GO:0016491">
    <property type="term" value="F:oxidoreductase activity"/>
    <property type="evidence" value="ECO:0007669"/>
    <property type="project" value="UniProtKB-KW"/>
</dbReference>
<proteinExistence type="predicted"/>
<evidence type="ECO:0000256" key="5">
    <source>
        <dbReference type="ARBA" id="ARBA00023014"/>
    </source>
</evidence>
<dbReference type="Pfam" id="PF00111">
    <property type="entry name" value="Fer2"/>
    <property type="match status" value="1"/>
</dbReference>
<keyword evidence="2" id="KW-0479">Metal-binding</keyword>
<dbReference type="InterPro" id="IPR006058">
    <property type="entry name" value="2Fe2S_fd_BS"/>
</dbReference>
<dbReference type="PATRIC" id="fig|1330330.3.peg.277"/>
<dbReference type="InterPro" id="IPR036010">
    <property type="entry name" value="2Fe-2S_ferredoxin-like_sf"/>
</dbReference>
<dbReference type="PANTHER" id="PTHR44379:SF5">
    <property type="entry name" value="OXIDOREDUCTASE WITH IRON-SULFUR SUBUNIT"/>
    <property type="match status" value="1"/>
</dbReference>
<evidence type="ECO:0000256" key="4">
    <source>
        <dbReference type="ARBA" id="ARBA00023004"/>
    </source>
</evidence>
<evidence type="ECO:0000256" key="1">
    <source>
        <dbReference type="ARBA" id="ARBA00022714"/>
    </source>
</evidence>
<dbReference type="InterPro" id="IPR001041">
    <property type="entry name" value="2Fe-2S_ferredoxin-type"/>
</dbReference>
<dbReference type="PROSITE" id="PS51085">
    <property type="entry name" value="2FE2S_FER_2"/>
    <property type="match status" value="1"/>
</dbReference>
<keyword evidence="1" id="KW-0001">2Fe-2S</keyword>
<dbReference type="GO" id="GO:0046872">
    <property type="term" value="F:metal ion binding"/>
    <property type="evidence" value="ECO:0007669"/>
    <property type="project" value="UniProtKB-KW"/>
</dbReference>
<dbReference type="InterPro" id="IPR012675">
    <property type="entry name" value="Beta-grasp_dom_sf"/>
</dbReference>
<evidence type="ECO:0000256" key="3">
    <source>
        <dbReference type="ARBA" id="ARBA00023002"/>
    </source>
</evidence>
<dbReference type="SUPFAM" id="SSF47741">
    <property type="entry name" value="CO dehydrogenase ISP C-domain like"/>
    <property type="match status" value="1"/>
</dbReference>